<name>A0A1V6QPI7_9EURO</name>
<dbReference type="STRING" id="416450.A0A1V6QPI7"/>
<proteinExistence type="inferred from homology"/>
<dbReference type="GO" id="GO:0080019">
    <property type="term" value="F:alcohol-forming very long-chain fatty acyl-CoA reductase activity"/>
    <property type="evidence" value="ECO:0007669"/>
    <property type="project" value="InterPro"/>
</dbReference>
<dbReference type="InterPro" id="IPR026055">
    <property type="entry name" value="FAR"/>
</dbReference>
<evidence type="ECO:0000259" key="3">
    <source>
        <dbReference type="Pfam" id="PF07993"/>
    </source>
</evidence>
<keyword evidence="1" id="KW-0560">Oxidoreductase</keyword>
<keyword evidence="1" id="KW-0444">Lipid biosynthesis</keyword>
<dbReference type="SUPFAM" id="SSF51735">
    <property type="entry name" value="NAD(P)-binding Rossmann-fold domains"/>
    <property type="match status" value="1"/>
</dbReference>
<dbReference type="PANTHER" id="PTHR11011">
    <property type="entry name" value="MALE STERILITY PROTEIN 2-RELATED"/>
    <property type="match status" value="1"/>
</dbReference>
<comment type="function">
    <text evidence="1">Catalyzes the reduction of fatty acyl-CoA to fatty alcohols.</text>
</comment>
<dbReference type="PANTHER" id="PTHR11011:SF45">
    <property type="entry name" value="FATTY ACYL-COA REDUCTASE CG8306-RELATED"/>
    <property type="match status" value="1"/>
</dbReference>
<comment type="catalytic activity">
    <reaction evidence="1">
        <text>a long-chain fatty acyl-CoA + 2 NADPH + 2 H(+) = a long-chain primary fatty alcohol + 2 NADP(+) + CoA</text>
        <dbReference type="Rhea" id="RHEA:52716"/>
        <dbReference type="ChEBI" id="CHEBI:15378"/>
        <dbReference type="ChEBI" id="CHEBI:57287"/>
        <dbReference type="ChEBI" id="CHEBI:57783"/>
        <dbReference type="ChEBI" id="CHEBI:58349"/>
        <dbReference type="ChEBI" id="CHEBI:77396"/>
        <dbReference type="ChEBI" id="CHEBI:83139"/>
        <dbReference type="EC" id="1.2.1.84"/>
    </reaction>
</comment>
<keyword evidence="1" id="KW-0443">Lipid metabolism</keyword>
<dbReference type="GO" id="GO:0005777">
    <property type="term" value="C:peroxisome"/>
    <property type="evidence" value="ECO:0007669"/>
    <property type="project" value="TreeGrafter"/>
</dbReference>
<organism evidence="4 5">
    <name type="scientific">Penicillium antarcticum</name>
    <dbReference type="NCBI Taxonomy" id="416450"/>
    <lineage>
        <taxon>Eukaryota</taxon>
        <taxon>Fungi</taxon>
        <taxon>Dikarya</taxon>
        <taxon>Ascomycota</taxon>
        <taxon>Pezizomycotina</taxon>
        <taxon>Eurotiomycetes</taxon>
        <taxon>Eurotiomycetidae</taxon>
        <taxon>Eurotiales</taxon>
        <taxon>Aspergillaceae</taxon>
        <taxon>Penicillium</taxon>
    </lineage>
</organism>
<sequence>MTLGPALEVFKNHTVLLTGSTGALGACLLYKLAVQLPTKKIYVLIRSTPDVALQKWRDLMPDQMESIILSQKLHYIRGDISQPSFGLDNLSMEKLCRDVTLIVNAAADISFASNILEAVRANCLPALELARLASEFSSLKLFVQISTAYVNSFLPDGEVEEKIYEVSDNDPEDVLSSILDSGNSSDTARFFSSYSHAKYLMERLLLERYPTLPLMLLRPTCFGPALRDPYRLYGPDSSLPLNEFGKAFIAMRDPAQIFHATEGSQSGTNVLDEIPVDFIANACLLHAANETYGIVHVGCELYVSRTFDDFIDLYRLVVPPEKQASGVGRYPFLPNGVVLEHCYDHPGSDQCPENELSQILSDGSTSQTAAFAWPCAQAKHLAERLINIRHPDLPVMILRPSFLGPAIQHPYPLYDVNGTSPLSVLGEIYLLDDGGNRFHSLETLAKNGTLNNSSGSSATASVDTQPSSYNYRENRL</sequence>
<comment type="similarity">
    <text evidence="1">Belongs to the fatty acyl-CoA reductase family.</text>
</comment>
<dbReference type="InterPro" id="IPR013120">
    <property type="entry name" value="FAR_NAD-bd"/>
</dbReference>
<evidence type="ECO:0000313" key="4">
    <source>
        <dbReference type="EMBL" id="OQD90856.1"/>
    </source>
</evidence>
<accession>A0A1V6QPI7</accession>
<dbReference type="GO" id="GO:0035336">
    <property type="term" value="P:long-chain fatty-acyl-CoA metabolic process"/>
    <property type="evidence" value="ECO:0007669"/>
    <property type="project" value="TreeGrafter"/>
</dbReference>
<comment type="caution">
    <text evidence="4">The sequence shown here is derived from an EMBL/GenBank/DDBJ whole genome shotgun (WGS) entry which is preliminary data.</text>
</comment>
<protein>
    <recommendedName>
        <fullName evidence="1">Fatty acyl-CoA reductase</fullName>
        <ecNumber evidence="1">1.2.1.84</ecNumber>
    </recommendedName>
</protein>
<gene>
    <name evidence="4" type="ORF">PENANT_c001G01437</name>
</gene>
<dbReference type="GO" id="GO:0102965">
    <property type="term" value="F:alcohol-forming long-chain fatty acyl-CoA reductase activity"/>
    <property type="evidence" value="ECO:0007669"/>
    <property type="project" value="UniProtKB-EC"/>
</dbReference>
<keyword evidence="5" id="KW-1185">Reference proteome</keyword>
<dbReference type="Pfam" id="PF07993">
    <property type="entry name" value="NAD_binding_4"/>
    <property type="match status" value="1"/>
</dbReference>
<dbReference type="EMBL" id="MDYN01000001">
    <property type="protein sequence ID" value="OQD90856.1"/>
    <property type="molecule type" value="Genomic_DNA"/>
</dbReference>
<dbReference type="InterPro" id="IPR036291">
    <property type="entry name" value="NAD(P)-bd_dom_sf"/>
</dbReference>
<feature type="domain" description="Thioester reductase (TE)" evidence="3">
    <location>
        <begin position="17"/>
        <end position="282"/>
    </location>
</feature>
<reference evidence="5" key="1">
    <citation type="journal article" date="2017" name="Nat. Microbiol.">
        <title>Global analysis of biosynthetic gene clusters reveals vast potential of secondary metabolite production in Penicillium species.</title>
        <authorList>
            <person name="Nielsen J.C."/>
            <person name="Grijseels S."/>
            <person name="Prigent S."/>
            <person name="Ji B."/>
            <person name="Dainat J."/>
            <person name="Nielsen K.F."/>
            <person name="Frisvad J.C."/>
            <person name="Workman M."/>
            <person name="Nielsen J."/>
        </authorList>
    </citation>
    <scope>NUCLEOTIDE SEQUENCE [LARGE SCALE GENOMIC DNA]</scope>
    <source>
        <strain evidence="5">IBT 31811</strain>
    </source>
</reference>
<feature type="region of interest" description="Disordered" evidence="2">
    <location>
        <begin position="449"/>
        <end position="476"/>
    </location>
</feature>
<keyword evidence="1" id="KW-0521">NADP</keyword>
<dbReference type="AlphaFoldDB" id="A0A1V6QPI7"/>
<dbReference type="Gene3D" id="3.40.50.720">
    <property type="entry name" value="NAD(P)-binding Rossmann-like Domain"/>
    <property type="match status" value="1"/>
</dbReference>
<evidence type="ECO:0000313" key="5">
    <source>
        <dbReference type="Proteomes" id="UP000191672"/>
    </source>
</evidence>
<evidence type="ECO:0000256" key="1">
    <source>
        <dbReference type="RuleBase" id="RU363097"/>
    </source>
</evidence>
<evidence type="ECO:0000256" key="2">
    <source>
        <dbReference type="SAM" id="MobiDB-lite"/>
    </source>
</evidence>
<dbReference type="EC" id="1.2.1.84" evidence="1"/>
<dbReference type="Proteomes" id="UP000191672">
    <property type="component" value="Unassembled WGS sequence"/>
</dbReference>